<feature type="compositionally biased region" description="Low complexity" evidence="1">
    <location>
        <begin position="121"/>
        <end position="134"/>
    </location>
</feature>
<proteinExistence type="predicted"/>
<sequence>MHDGTVITPVEIGGKIVGREDRSLLSVVGKPETPHAEIVPAEFRRRQIGELSDAVDGGGVELLVPFGAAQVSLEDSRTGNRAPPAWRRSYRTFVLNAEKWCSALKRRSSPPSGTTWRIKKSSASSADTADGAAENNREGRRRRVKRGRRAIGREMRGCVGNRREIPIYCFGVL</sequence>
<protein>
    <submittedName>
        <fullName evidence="2">Uncharacterized protein</fullName>
    </submittedName>
</protein>
<keyword evidence="3" id="KW-1185">Reference proteome</keyword>
<comment type="caution">
    <text evidence="2">The sequence shown here is derived from an EMBL/GenBank/DDBJ whole genome shotgun (WGS) entry which is preliminary data.</text>
</comment>
<dbReference type="Proteomes" id="UP001415857">
    <property type="component" value="Unassembled WGS sequence"/>
</dbReference>
<evidence type="ECO:0000256" key="1">
    <source>
        <dbReference type="SAM" id="MobiDB-lite"/>
    </source>
</evidence>
<dbReference type="EMBL" id="JBBPBK010000014">
    <property type="protein sequence ID" value="KAK9270731.1"/>
    <property type="molecule type" value="Genomic_DNA"/>
</dbReference>
<accession>A0AAP0NEI7</accession>
<evidence type="ECO:0000313" key="3">
    <source>
        <dbReference type="Proteomes" id="UP001415857"/>
    </source>
</evidence>
<reference evidence="2 3" key="1">
    <citation type="journal article" date="2024" name="Plant J.">
        <title>Genome sequences and population genomics reveal climatic adaptation and genomic divergence between two closely related sweetgum species.</title>
        <authorList>
            <person name="Xu W.Q."/>
            <person name="Ren C.Q."/>
            <person name="Zhang X.Y."/>
            <person name="Comes H.P."/>
            <person name="Liu X.H."/>
            <person name="Li Y.G."/>
            <person name="Kettle C.J."/>
            <person name="Jalonen R."/>
            <person name="Gaisberger H."/>
            <person name="Ma Y.Z."/>
            <person name="Qiu Y.X."/>
        </authorList>
    </citation>
    <scope>NUCLEOTIDE SEQUENCE [LARGE SCALE GENOMIC DNA]</scope>
    <source>
        <strain evidence="2">Hangzhou</strain>
    </source>
</reference>
<evidence type="ECO:0000313" key="2">
    <source>
        <dbReference type="EMBL" id="KAK9270731.1"/>
    </source>
</evidence>
<name>A0AAP0NEI7_LIQFO</name>
<organism evidence="2 3">
    <name type="scientific">Liquidambar formosana</name>
    <name type="common">Formosan gum</name>
    <dbReference type="NCBI Taxonomy" id="63359"/>
    <lineage>
        <taxon>Eukaryota</taxon>
        <taxon>Viridiplantae</taxon>
        <taxon>Streptophyta</taxon>
        <taxon>Embryophyta</taxon>
        <taxon>Tracheophyta</taxon>
        <taxon>Spermatophyta</taxon>
        <taxon>Magnoliopsida</taxon>
        <taxon>eudicotyledons</taxon>
        <taxon>Gunneridae</taxon>
        <taxon>Pentapetalae</taxon>
        <taxon>Saxifragales</taxon>
        <taxon>Altingiaceae</taxon>
        <taxon>Liquidambar</taxon>
    </lineage>
</organism>
<gene>
    <name evidence="2" type="ORF">L1049_026314</name>
</gene>
<feature type="region of interest" description="Disordered" evidence="1">
    <location>
        <begin position="105"/>
        <end position="147"/>
    </location>
</feature>
<dbReference type="AlphaFoldDB" id="A0AAP0NEI7"/>